<dbReference type="EMBL" id="KQ086023">
    <property type="protein sequence ID" value="KLO10561.1"/>
    <property type="molecule type" value="Genomic_DNA"/>
</dbReference>
<keyword evidence="3" id="KW-1185">Reference proteome</keyword>
<organism evidence="2 3">
    <name type="scientific">Schizopora paradoxa</name>
    <dbReference type="NCBI Taxonomy" id="27342"/>
    <lineage>
        <taxon>Eukaryota</taxon>
        <taxon>Fungi</taxon>
        <taxon>Dikarya</taxon>
        <taxon>Basidiomycota</taxon>
        <taxon>Agaricomycotina</taxon>
        <taxon>Agaricomycetes</taxon>
        <taxon>Hymenochaetales</taxon>
        <taxon>Schizoporaceae</taxon>
        <taxon>Schizopora</taxon>
    </lineage>
</organism>
<evidence type="ECO:0000313" key="2">
    <source>
        <dbReference type="EMBL" id="KLO10561.1"/>
    </source>
</evidence>
<feature type="compositionally biased region" description="Acidic residues" evidence="1">
    <location>
        <begin position="130"/>
        <end position="147"/>
    </location>
</feature>
<dbReference type="AlphaFoldDB" id="A0A0H2S0M5"/>
<reference evidence="2 3" key="1">
    <citation type="submission" date="2015-04" db="EMBL/GenBank/DDBJ databases">
        <title>Complete genome sequence of Schizopora paradoxa KUC8140, a cosmopolitan wood degrader in East Asia.</title>
        <authorList>
            <consortium name="DOE Joint Genome Institute"/>
            <person name="Min B."/>
            <person name="Park H."/>
            <person name="Jang Y."/>
            <person name="Kim J.-J."/>
            <person name="Kim K.H."/>
            <person name="Pangilinan J."/>
            <person name="Lipzen A."/>
            <person name="Riley R."/>
            <person name="Grigoriev I.V."/>
            <person name="Spatafora J.W."/>
            <person name="Choi I.-G."/>
        </authorList>
    </citation>
    <scope>NUCLEOTIDE SEQUENCE [LARGE SCALE GENOMIC DNA]</scope>
    <source>
        <strain evidence="2 3">KUC8140</strain>
    </source>
</reference>
<dbReference type="InParanoid" id="A0A0H2S0M5"/>
<feature type="compositionally biased region" description="Basic and acidic residues" evidence="1">
    <location>
        <begin position="78"/>
        <end position="89"/>
    </location>
</feature>
<sequence length="335" mass="37834">MDPRDDRLGSETMGKARGWRREEGEVFEENSSFSPLVAKQSPQKAKKSGNHKNSLFRAKFKQPRSPDIFGPNPKRKVERTVTKVRDSPYKRPFLAPKSKLSPVREETPAKDDPDSTYDSNFFNDLMPDAFSDEDPGEESSDVDTDFDGWDDETTLVARLQDNLVELPEKERLAALADALEEPMAARGELLKQYLAHTIAPAAKKVKEVHKVIEDKVDNVFGISVISFDDACKKIDQMSLRDEDDLKTAYLECQRNVKDLFRQLKDAYNKRDELWKDVRTAIDQAEAKSKNSLSSLTTELDDAAALVDKKTKETSKGGGFDGKAKQKLLRELLADM</sequence>
<gene>
    <name evidence="2" type="ORF">SCHPADRAFT_930483</name>
</gene>
<protein>
    <submittedName>
        <fullName evidence="2">Uncharacterized protein</fullName>
    </submittedName>
</protein>
<dbReference type="Proteomes" id="UP000053477">
    <property type="component" value="Unassembled WGS sequence"/>
</dbReference>
<evidence type="ECO:0000256" key="1">
    <source>
        <dbReference type="SAM" id="MobiDB-lite"/>
    </source>
</evidence>
<feature type="region of interest" description="Disordered" evidence="1">
    <location>
        <begin position="1"/>
        <end position="147"/>
    </location>
</feature>
<feature type="compositionally biased region" description="Basic and acidic residues" evidence="1">
    <location>
        <begin position="102"/>
        <end position="113"/>
    </location>
</feature>
<proteinExistence type="predicted"/>
<accession>A0A0H2S0M5</accession>
<name>A0A0H2S0M5_9AGAM</name>
<dbReference type="OrthoDB" id="2678231at2759"/>
<evidence type="ECO:0000313" key="3">
    <source>
        <dbReference type="Proteomes" id="UP000053477"/>
    </source>
</evidence>